<dbReference type="Proteomes" id="UP001549366">
    <property type="component" value="Unassembled WGS sequence"/>
</dbReference>
<evidence type="ECO:0000256" key="1">
    <source>
        <dbReference type="SAM" id="MobiDB-lite"/>
    </source>
</evidence>
<comment type="caution">
    <text evidence="2">The sequence shown here is derived from an EMBL/GenBank/DDBJ whole genome shotgun (WGS) entry which is preliminary data.</text>
</comment>
<dbReference type="EMBL" id="JBEWTB010000003">
    <property type="protein sequence ID" value="MET4759618.1"/>
    <property type="molecule type" value="Genomic_DNA"/>
</dbReference>
<proteinExistence type="predicted"/>
<evidence type="ECO:0000313" key="2">
    <source>
        <dbReference type="EMBL" id="MET4759618.1"/>
    </source>
</evidence>
<dbReference type="RefSeq" id="WP_354011408.1">
    <property type="nucleotide sequence ID" value="NZ_JBEWTA010000002.1"/>
</dbReference>
<organism evidence="2 3">
    <name type="scientific">Endozoicomonas lisbonensis</name>
    <dbReference type="NCBI Taxonomy" id="3120522"/>
    <lineage>
        <taxon>Bacteria</taxon>
        <taxon>Pseudomonadati</taxon>
        <taxon>Pseudomonadota</taxon>
        <taxon>Gammaproteobacteria</taxon>
        <taxon>Oceanospirillales</taxon>
        <taxon>Endozoicomonadaceae</taxon>
        <taxon>Endozoicomonas</taxon>
    </lineage>
</organism>
<gene>
    <name evidence="2" type="ORF">V5J35_004937</name>
</gene>
<evidence type="ECO:0000313" key="3">
    <source>
        <dbReference type="Proteomes" id="UP001549366"/>
    </source>
</evidence>
<sequence>MTDTLEFVRQLREGLPEQPEPRFRRIEIAGIKIIAEKHMPENTAFLSDQAMVKLIDLLDGMGAEVTAPAEPEPDQEENDNRRPFNPYAAQPLRWQPTLNIRLS</sequence>
<name>A0ABV2SPC8_9GAMM</name>
<protein>
    <submittedName>
        <fullName evidence="2">Uncharacterized protein</fullName>
    </submittedName>
</protein>
<accession>A0ABV2SPC8</accession>
<reference evidence="2 3" key="1">
    <citation type="submission" date="2024-06" db="EMBL/GenBank/DDBJ databases">
        <title>Genomic Encyclopedia of Type Strains, Phase V (KMG-V): Genome sequencing to study the core and pangenomes of soil and plant-associated prokaryotes.</title>
        <authorList>
            <person name="Whitman W."/>
        </authorList>
    </citation>
    <scope>NUCLEOTIDE SEQUENCE [LARGE SCALE GENOMIC DNA]</scope>
    <source>
        <strain evidence="2 3">NE40</strain>
    </source>
</reference>
<feature type="region of interest" description="Disordered" evidence="1">
    <location>
        <begin position="64"/>
        <end position="90"/>
    </location>
</feature>
<keyword evidence="3" id="KW-1185">Reference proteome</keyword>